<dbReference type="AlphaFoldDB" id="A0A485MVH2"/>
<dbReference type="PROSITE" id="PS51257">
    <property type="entry name" value="PROKAR_LIPOPROTEIN"/>
    <property type="match status" value="1"/>
</dbReference>
<evidence type="ECO:0000313" key="2">
    <source>
        <dbReference type="EMBL" id="VFV23823.1"/>
    </source>
</evidence>
<gene>
    <name evidence="2" type="ORF">LYPA_23C015905</name>
</gene>
<organism evidence="2 3">
    <name type="scientific">Lynx pardinus</name>
    <name type="common">Iberian lynx</name>
    <name type="synonym">Felis pardina</name>
    <dbReference type="NCBI Taxonomy" id="191816"/>
    <lineage>
        <taxon>Eukaryota</taxon>
        <taxon>Metazoa</taxon>
        <taxon>Chordata</taxon>
        <taxon>Craniata</taxon>
        <taxon>Vertebrata</taxon>
        <taxon>Euteleostomi</taxon>
        <taxon>Mammalia</taxon>
        <taxon>Eutheria</taxon>
        <taxon>Laurasiatheria</taxon>
        <taxon>Carnivora</taxon>
        <taxon>Feliformia</taxon>
        <taxon>Felidae</taxon>
        <taxon>Felinae</taxon>
        <taxon>Lynx</taxon>
    </lineage>
</organism>
<feature type="compositionally biased region" description="Basic and acidic residues" evidence="1">
    <location>
        <begin position="61"/>
        <end position="78"/>
    </location>
</feature>
<accession>A0A485MVH2</accession>
<evidence type="ECO:0000256" key="1">
    <source>
        <dbReference type="SAM" id="MobiDB-lite"/>
    </source>
</evidence>
<keyword evidence="3" id="KW-1185">Reference proteome</keyword>
<sequence>MGFRRSLLAPSSPLPVAGSCVGSPRAPPRLSQPPAVAPAHTPAQRHLPRSEHSTDTGLRLLWRERLPGRAEGKGKEKREEGKLLYFPQQGDVLCPMHLVAQQLWFQRKYAAAERAAAGVESCGCFPPPLPTSRSSPVPEAVLTAPRALETLRSPAGFPRSWAELPHALEKS</sequence>
<name>A0A485MVH2_LYNPA</name>
<protein>
    <submittedName>
        <fullName evidence="2">Uncharacterized protein</fullName>
    </submittedName>
</protein>
<reference evidence="2 3" key="1">
    <citation type="submission" date="2019-01" db="EMBL/GenBank/DDBJ databases">
        <authorList>
            <person name="Alioto T."/>
            <person name="Alioto T."/>
        </authorList>
    </citation>
    <scope>NUCLEOTIDE SEQUENCE [LARGE SCALE GENOMIC DNA]</scope>
</reference>
<dbReference type="Proteomes" id="UP000386466">
    <property type="component" value="Unassembled WGS sequence"/>
</dbReference>
<evidence type="ECO:0000313" key="3">
    <source>
        <dbReference type="Proteomes" id="UP000386466"/>
    </source>
</evidence>
<proteinExistence type="predicted"/>
<feature type="region of interest" description="Disordered" evidence="1">
    <location>
        <begin position="1"/>
        <end position="78"/>
    </location>
</feature>
<dbReference type="EMBL" id="CAAGRJ010005847">
    <property type="protein sequence ID" value="VFV23823.1"/>
    <property type="molecule type" value="Genomic_DNA"/>
</dbReference>